<dbReference type="Pfam" id="PF13458">
    <property type="entry name" value="Peripla_BP_6"/>
    <property type="match status" value="1"/>
</dbReference>
<evidence type="ECO:0000256" key="2">
    <source>
        <dbReference type="ARBA" id="ARBA00022729"/>
    </source>
</evidence>
<evidence type="ECO:0000256" key="3">
    <source>
        <dbReference type="SAM" id="SignalP"/>
    </source>
</evidence>
<keyword evidence="6" id="KW-1185">Reference proteome</keyword>
<organism evidence="5 6">
    <name type="scientific">Frankia umida</name>
    <dbReference type="NCBI Taxonomy" id="573489"/>
    <lineage>
        <taxon>Bacteria</taxon>
        <taxon>Bacillati</taxon>
        <taxon>Actinomycetota</taxon>
        <taxon>Actinomycetes</taxon>
        <taxon>Frankiales</taxon>
        <taxon>Frankiaceae</taxon>
        <taxon>Frankia</taxon>
    </lineage>
</organism>
<evidence type="ECO:0000256" key="1">
    <source>
        <dbReference type="ARBA" id="ARBA00010062"/>
    </source>
</evidence>
<protein>
    <submittedName>
        <fullName evidence="5">ABC transporter substrate-binding protein</fullName>
    </submittedName>
</protein>
<evidence type="ECO:0000259" key="4">
    <source>
        <dbReference type="Pfam" id="PF13458"/>
    </source>
</evidence>
<comment type="similarity">
    <text evidence="1">Belongs to the leucine-binding protein family.</text>
</comment>
<evidence type="ECO:0000313" key="6">
    <source>
        <dbReference type="Proteomes" id="UP001201873"/>
    </source>
</evidence>
<sequence>MLLCLASLAACSSSPATSAATGCNDPGVSKNEVRVGLIYPDTGALATTFLPVRSGLNARLGAINESGGVNGRQIHYSWSDDRGRVDTNAVASRDRVENEKDFAVIEATPVSSGGADYLATNNVPVVGIAVEPAWSKYRNMFTYSLSRNASTSSEAVTTFGRYAQEKGGTRALVVGDPAGLSISDGIAQQMRSSLQSVGIPTLSTSADESPTDAQIREIIRLISTNNVDILASPLTIETFSRIVATVRQAGVQPKVVLSGGQPPGADLLATYGPLLAGLTTYAVQPPDSSAPGAAAYRAAMIRFAPELQDRGQSVAVIGYILGDMIIEGLKAAGPCPTRARFISGLRAVKNYTAGGLIPSVDFEHDFGKVSLCYPFSAVNATGTGETTIDPNFCGERIAG</sequence>
<keyword evidence="2 3" id="KW-0732">Signal</keyword>
<gene>
    <name evidence="5" type="ORF">MXD59_19945</name>
</gene>
<dbReference type="InterPro" id="IPR028082">
    <property type="entry name" value="Peripla_BP_I"/>
</dbReference>
<dbReference type="CDD" id="cd06341">
    <property type="entry name" value="PBP1_ABC_ligand_binding-like"/>
    <property type="match status" value="1"/>
</dbReference>
<feature type="chain" id="PRO_5045287072" evidence="3">
    <location>
        <begin position="20"/>
        <end position="399"/>
    </location>
</feature>
<dbReference type="SUPFAM" id="SSF53822">
    <property type="entry name" value="Periplasmic binding protein-like I"/>
    <property type="match status" value="1"/>
</dbReference>
<dbReference type="EMBL" id="JALKFT010000025">
    <property type="protein sequence ID" value="MCK9878017.1"/>
    <property type="molecule type" value="Genomic_DNA"/>
</dbReference>
<accession>A0ABT0K2Q3</accession>
<comment type="caution">
    <text evidence="5">The sequence shown here is derived from an EMBL/GenBank/DDBJ whole genome shotgun (WGS) entry which is preliminary data.</text>
</comment>
<dbReference type="PANTHER" id="PTHR47235">
    <property type="entry name" value="BLR6548 PROTEIN"/>
    <property type="match status" value="1"/>
</dbReference>
<dbReference type="InterPro" id="IPR028081">
    <property type="entry name" value="Leu-bd"/>
</dbReference>
<feature type="domain" description="Leucine-binding protein" evidence="4">
    <location>
        <begin position="32"/>
        <end position="382"/>
    </location>
</feature>
<evidence type="ECO:0000313" key="5">
    <source>
        <dbReference type="EMBL" id="MCK9878017.1"/>
    </source>
</evidence>
<reference evidence="5 6" key="1">
    <citation type="submission" date="2022-04" db="EMBL/GenBank/DDBJ databases">
        <title>Genome diversity in the genus Frankia.</title>
        <authorList>
            <person name="Carlos-Shanley C."/>
            <person name="Hahn D."/>
        </authorList>
    </citation>
    <scope>NUCLEOTIDE SEQUENCE [LARGE SCALE GENOMIC DNA]</scope>
    <source>
        <strain evidence="5 6">Ag45/Mut15</strain>
    </source>
</reference>
<name>A0ABT0K2Q3_9ACTN</name>
<feature type="signal peptide" evidence="3">
    <location>
        <begin position="1"/>
        <end position="19"/>
    </location>
</feature>
<dbReference type="Gene3D" id="3.40.50.2300">
    <property type="match status" value="2"/>
</dbReference>
<dbReference type="RefSeq" id="WP_248826173.1">
    <property type="nucleotide sequence ID" value="NZ_JALKFT010000025.1"/>
</dbReference>
<dbReference type="PANTHER" id="PTHR47235:SF1">
    <property type="entry name" value="BLR6548 PROTEIN"/>
    <property type="match status" value="1"/>
</dbReference>
<dbReference type="Proteomes" id="UP001201873">
    <property type="component" value="Unassembled WGS sequence"/>
</dbReference>
<proteinExistence type="inferred from homology"/>